<evidence type="ECO:0000259" key="3">
    <source>
        <dbReference type="Pfam" id="PF08338"/>
    </source>
</evidence>
<accession>A0ABP4X0Y1</accession>
<evidence type="ECO:0000313" key="5">
    <source>
        <dbReference type="Proteomes" id="UP001500506"/>
    </source>
</evidence>
<gene>
    <name evidence="4" type="ORF">GCM10009747_25760</name>
</gene>
<sequence>MTTVVIAGSSGMIGSALTQRLRADGVSVVRLVRRPVRRGDEVEWLAEGRPLDPQVVAGASAVVCLNGASIGRLPWTRRYQRTLRESRLRPTRALATALRALGAEAPAFISASAVGYYGNRPGVELTERAAPGATFLADLCREWEREARRAGDACRVVRMRTAPVLHRNGVLKPLVRLTSLGLGGPIGRGTQTWPWISLEDEVRAIRHVIATDIDGAVNLSGPTPATANEIGRSVAHALRRPFMLPVPEWALDLVIGRAATESLLTADARVTPAVLENTGFTFRHRTAREATLAAIAPNSAPFDRDEHSRYRVRREAG</sequence>
<reference evidence="5" key="1">
    <citation type="journal article" date="2019" name="Int. J. Syst. Evol. Microbiol.">
        <title>The Global Catalogue of Microorganisms (GCM) 10K type strain sequencing project: providing services to taxonomists for standard genome sequencing and annotation.</title>
        <authorList>
            <consortium name="The Broad Institute Genomics Platform"/>
            <consortium name="The Broad Institute Genome Sequencing Center for Infectious Disease"/>
            <person name="Wu L."/>
            <person name="Ma J."/>
        </authorList>
    </citation>
    <scope>NUCLEOTIDE SEQUENCE [LARGE SCALE GENOMIC DNA]</scope>
    <source>
        <strain evidence="5">JCM 14319</strain>
    </source>
</reference>
<dbReference type="NCBIfam" id="TIGR01777">
    <property type="entry name" value="yfcH"/>
    <property type="match status" value="1"/>
</dbReference>
<dbReference type="SUPFAM" id="SSF51735">
    <property type="entry name" value="NAD(P)-binding Rossmann-fold domains"/>
    <property type="match status" value="1"/>
</dbReference>
<name>A0ABP4X0Y1_9MICO</name>
<proteinExistence type="inferred from homology"/>
<dbReference type="InterPro" id="IPR013549">
    <property type="entry name" value="DUF1731"/>
</dbReference>
<evidence type="ECO:0000313" key="4">
    <source>
        <dbReference type="EMBL" id="GAA1764724.1"/>
    </source>
</evidence>
<comment type="similarity">
    <text evidence="1">Belongs to the NAD(P)-dependent epimerase/dehydratase family. SDR39U1 subfamily.</text>
</comment>
<comment type="caution">
    <text evidence="4">The sequence shown here is derived from an EMBL/GenBank/DDBJ whole genome shotgun (WGS) entry which is preliminary data.</text>
</comment>
<organism evidence="4 5">
    <name type="scientific">Agromyces humatus</name>
    <dbReference type="NCBI Taxonomy" id="279573"/>
    <lineage>
        <taxon>Bacteria</taxon>
        <taxon>Bacillati</taxon>
        <taxon>Actinomycetota</taxon>
        <taxon>Actinomycetes</taxon>
        <taxon>Micrococcales</taxon>
        <taxon>Microbacteriaceae</taxon>
        <taxon>Agromyces</taxon>
    </lineage>
</organism>
<feature type="domain" description="NAD-dependent epimerase/dehydratase" evidence="2">
    <location>
        <begin position="4"/>
        <end position="211"/>
    </location>
</feature>
<evidence type="ECO:0000259" key="2">
    <source>
        <dbReference type="Pfam" id="PF01370"/>
    </source>
</evidence>
<dbReference type="Gene3D" id="3.40.50.720">
    <property type="entry name" value="NAD(P)-binding Rossmann-like Domain"/>
    <property type="match status" value="1"/>
</dbReference>
<protein>
    <submittedName>
        <fullName evidence="4">TIGR01777 family oxidoreductase</fullName>
    </submittedName>
</protein>
<dbReference type="Pfam" id="PF08338">
    <property type="entry name" value="DUF1731"/>
    <property type="match status" value="1"/>
</dbReference>
<keyword evidence="5" id="KW-1185">Reference proteome</keyword>
<feature type="domain" description="DUF1731" evidence="3">
    <location>
        <begin position="246"/>
        <end position="290"/>
    </location>
</feature>
<dbReference type="PANTHER" id="PTHR11092">
    <property type="entry name" value="SUGAR NUCLEOTIDE EPIMERASE RELATED"/>
    <property type="match status" value="1"/>
</dbReference>
<dbReference type="InterPro" id="IPR036291">
    <property type="entry name" value="NAD(P)-bd_dom_sf"/>
</dbReference>
<evidence type="ECO:0000256" key="1">
    <source>
        <dbReference type="ARBA" id="ARBA00009353"/>
    </source>
</evidence>
<dbReference type="Proteomes" id="UP001500506">
    <property type="component" value="Unassembled WGS sequence"/>
</dbReference>
<dbReference type="EMBL" id="BAAANH010000005">
    <property type="protein sequence ID" value="GAA1764724.1"/>
    <property type="molecule type" value="Genomic_DNA"/>
</dbReference>
<dbReference type="Pfam" id="PF01370">
    <property type="entry name" value="Epimerase"/>
    <property type="match status" value="1"/>
</dbReference>
<dbReference type="InterPro" id="IPR010099">
    <property type="entry name" value="SDR39U1"/>
</dbReference>
<dbReference type="PANTHER" id="PTHR11092:SF0">
    <property type="entry name" value="EPIMERASE FAMILY PROTEIN SDR39U1"/>
    <property type="match status" value="1"/>
</dbReference>
<dbReference type="RefSeq" id="WP_232498766.1">
    <property type="nucleotide sequence ID" value="NZ_BAAANH010000005.1"/>
</dbReference>
<dbReference type="InterPro" id="IPR001509">
    <property type="entry name" value="Epimerase_deHydtase"/>
</dbReference>